<dbReference type="SUPFAM" id="SSF52499">
    <property type="entry name" value="Isochorismatase-like hydrolases"/>
    <property type="match status" value="1"/>
</dbReference>
<dbReference type="Pfam" id="PF00857">
    <property type="entry name" value="Isochorismatase"/>
    <property type="match status" value="1"/>
</dbReference>
<dbReference type="InterPro" id="IPR000868">
    <property type="entry name" value="Isochorismatase-like_dom"/>
</dbReference>
<dbReference type="Gene3D" id="3.40.50.850">
    <property type="entry name" value="Isochorismatase-like"/>
    <property type="match status" value="1"/>
</dbReference>
<dbReference type="InterPro" id="IPR036380">
    <property type="entry name" value="Isochorismatase-like_sf"/>
</dbReference>
<name>A0A345RK61_9PSED</name>
<dbReference type="RefSeq" id="WP_114881369.1">
    <property type="nucleotide sequence ID" value="NZ_CP029608.1"/>
</dbReference>
<dbReference type="KEGG" id="pke:DLD99_04090"/>
<dbReference type="AlphaFoldDB" id="A0A345RK61"/>
<keyword evidence="3" id="KW-1185">Reference proteome</keyword>
<accession>A0A345RK61</accession>
<reference evidence="2 3" key="1">
    <citation type="submission" date="2018-05" db="EMBL/GenBank/DDBJ databases">
        <title>Complete genome sequence of Pseudomonas kribbensis 46-2(T).</title>
        <authorList>
            <person name="Jeong H."/>
            <person name="Lee S.-G."/>
            <person name="Rha E."/>
            <person name="Kim H."/>
        </authorList>
    </citation>
    <scope>NUCLEOTIDE SEQUENCE [LARGE SCALE GENOMIC DNA]</scope>
    <source>
        <strain evidence="2 3">46-2</strain>
    </source>
</reference>
<dbReference type="Proteomes" id="UP000253720">
    <property type="component" value="Chromosome"/>
</dbReference>
<evidence type="ECO:0000259" key="1">
    <source>
        <dbReference type="Pfam" id="PF00857"/>
    </source>
</evidence>
<evidence type="ECO:0000313" key="2">
    <source>
        <dbReference type="EMBL" id="AXI59677.1"/>
    </source>
</evidence>
<proteinExistence type="predicted"/>
<protein>
    <submittedName>
        <fullName evidence="2">Hydrolase</fullName>
    </submittedName>
</protein>
<keyword evidence="2" id="KW-0378">Hydrolase</keyword>
<dbReference type="GO" id="GO:0016787">
    <property type="term" value="F:hydrolase activity"/>
    <property type="evidence" value="ECO:0007669"/>
    <property type="project" value="UniProtKB-KW"/>
</dbReference>
<organism evidence="2 3">
    <name type="scientific">Pseudomonas kribbensis</name>
    <dbReference type="NCBI Taxonomy" id="1628086"/>
    <lineage>
        <taxon>Bacteria</taxon>
        <taxon>Pseudomonadati</taxon>
        <taxon>Pseudomonadota</taxon>
        <taxon>Gammaproteobacteria</taxon>
        <taxon>Pseudomonadales</taxon>
        <taxon>Pseudomonadaceae</taxon>
        <taxon>Pseudomonas</taxon>
    </lineage>
</organism>
<evidence type="ECO:0000313" key="3">
    <source>
        <dbReference type="Proteomes" id="UP000253720"/>
    </source>
</evidence>
<feature type="domain" description="Isochorismatase-like" evidence="1">
    <location>
        <begin position="4"/>
        <end position="130"/>
    </location>
</feature>
<dbReference type="EMBL" id="CP029608">
    <property type="protein sequence ID" value="AXI59677.1"/>
    <property type="molecule type" value="Genomic_DNA"/>
</dbReference>
<sequence>MRQALLIIDVQPCFSPPQWLVDGIQSLIGKLPSVATVERHDESRTPFQRQIGWHPAPDDDSLIPADRIFIKYGYAPSPDTIEYLKSLNLDRVLVCGLQTETCCLAAGFALFDAGLQPTLLMDLTVGSSLDRSGGLGVRLWEHHFKHTLSSSELRSCLQASQEVSCSTRRLS</sequence>
<gene>
    <name evidence="2" type="ORF">DLD99_04090</name>
</gene>